<accession>A0AA44ZHB5</accession>
<protein>
    <submittedName>
        <fullName evidence="1">Uncharacterized protein</fullName>
    </submittedName>
</protein>
<sequence length="52" mass="6122">MKYEGDLVFRRIGLQCADRQKKRMSLPMRKKEFSGGKKGSYNIRLSVSHQFD</sequence>
<gene>
    <name evidence="1" type="ORF">N776_03575</name>
</gene>
<reference evidence="1 2" key="1">
    <citation type="submission" date="2013-08" db="EMBL/GenBank/DDBJ databases">
        <authorList>
            <person name="Trees D."/>
        </authorList>
    </citation>
    <scope>NUCLEOTIDE SEQUENCE [LARGE SCALE GENOMIC DNA]</scope>
    <source>
        <strain evidence="1 2">3502</strain>
    </source>
</reference>
<proteinExistence type="predicted"/>
<dbReference type="Proteomes" id="UP000223296">
    <property type="component" value="Unassembled WGS sequence"/>
</dbReference>
<comment type="caution">
    <text evidence="1">The sequence shown here is derived from an EMBL/GenBank/DDBJ whole genome shotgun (WGS) entry which is preliminary data.</text>
</comment>
<dbReference type="AlphaFoldDB" id="A0AA44ZHB5"/>
<evidence type="ECO:0000313" key="1">
    <source>
        <dbReference type="EMBL" id="PHJ35996.1"/>
    </source>
</evidence>
<evidence type="ECO:0000313" key="2">
    <source>
        <dbReference type="Proteomes" id="UP000223296"/>
    </source>
</evidence>
<dbReference type="EMBL" id="AVBE01000002">
    <property type="protein sequence ID" value="PHJ35996.1"/>
    <property type="molecule type" value="Genomic_DNA"/>
</dbReference>
<organism evidence="1 2">
    <name type="scientific">Neisseria gonorrhoeae 3502</name>
    <dbReference type="NCBI Taxonomy" id="1193404"/>
    <lineage>
        <taxon>Bacteria</taxon>
        <taxon>Pseudomonadati</taxon>
        <taxon>Pseudomonadota</taxon>
        <taxon>Betaproteobacteria</taxon>
        <taxon>Neisseriales</taxon>
        <taxon>Neisseriaceae</taxon>
        <taxon>Neisseria</taxon>
    </lineage>
</organism>
<name>A0AA44ZHB5_NEIGO</name>